<dbReference type="InterPro" id="IPR008906">
    <property type="entry name" value="HATC_C_dom"/>
</dbReference>
<sequence>MLRALLYNHTLTVSNEVPSLPQYLGIMWGLEDLLEAVSSGEEPYIDIGPDLKGGFEAAKETLTKWGNLTLENDIYYAAHVLDPRIKLTLIKEQYGDQADEVIERVKAYFKRQYPAQSSTPASHIQQHKSDFERYFNDLVITSYEPCEDWCLQWWKANEFQYKQVAVAARDLLAIPSAEVDVERLFSEGRDTLGIHRMALDVDTIRMVRLMKSYYDQIDKKKRLLAEKEQAEHTAVYGVRLNSFISGRTTC</sequence>
<dbReference type="InParanoid" id="A0A2J6SKH7"/>
<dbReference type="GeneID" id="36586763"/>
<dbReference type="PANTHER" id="PTHR23272:SF161">
    <property type="entry name" value="ZINC FINGER BED DOMAIN-CONTAINING PROTEIN RICESLEEPER 1-LIKE"/>
    <property type="match status" value="1"/>
</dbReference>
<dbReference type="EMBL" id="KZ613912">
    <property type="protein sequence ID" value="PMD51266.1"/>
    <property type="molecule type" value="Genomic_DNA"/>
</dbReference>
<dbReference type="AlphaFoldDB" id="A0A2J6SKH7"/>
<dbReference type="RefSeq" id="XP_024728170.1">
    <property type="nucleotide sequence ID" value="XM_024878686.1"/>
</dbReference>
<feature type="domain" description="HAT C-terminal dimerisation" evidence="1">
    <location>
        <begin position="150"/>
        <end position="205"/>
    </location>
</feature>
<protein>
    <recommendedName>
        <fullName evidence="1">HAT C-terminal dimerisation domain-containing protein</fullName>
    </recommendedName>
</protein>
<dbReference type="Pfam" id="PF05699">
    <property type="entry name" value="Dimer_Tnp_hAT"/>
    <property type="match status" value="1"/>
</dbReference>
<dbReference type="InterPro" id="IPR012337">
    <property type="entry name" value="RNaseH-like_sf"/>
</dbReference>
<accession>A0A2J6SKH7</accession>
<evidence type="ECO:0000313" key="2">
    <source>
        <dbReference type="EMBL" id="PMD51266.1"/>
    </source>
</evidence>
<evidence type="ECO:0000313" key="3">
    <source>
        <dbReference type="Proteomes" id="UP000235371"/>
    </source>
</evidence>
<name>A0A2J6SKH7_9HELO</name>
<dbReference type="PANTHER" id="PTHR23272">
    <property type="entry name" value="BED FINGER-RELATED"/>
    <property type="match status" value="1"/>
</dbReference>
<gene>
    <name evidence="2" type="ORF">K444DRAFT_601551</name>
</gene>
<proteinExistence type="predicted"/>
<dbReference type="GO" id="GO:0046983">
    <property type="term" value="F:protein dimerization activity"/>
    <property type="evidence" value="ECO:0007669"/>
    <property type="project" value="InterPro"/>
</dbReference>
<organism evidence="2 3">
    <name type="scientific">Hyaloscypha bicolor E</name>
    <dbReference type="NCBI Taxonomy" id="1095630"/>
    <lineage>
        <taxon>Eukaryota</taxon>
        <taxon>Fungi</taxon>
        <taxon>Dikarya</taxon>
        <taxon>Ascomycota</taxon>
        <taxon>Pezizomycotina</taxon>
        <taxon>Leotiomycetes</taxon>
        <taxon>Helotiales</taxon>
        <taxon>Hyaloscyphaceae</taxon>
        <taxon>Hyaloscypha</taxon>
        <taxon>Hyaloscypha bicolor</taxon>
    </lineage>
</organism>
<dbReference type="Proteomes" id="UP000235371">
    <property type="component" value="Unassembled WGS sequence"/>
</dbReference>
<evidence type="ECO:0000259" key="1">
    <source>
        <dbReference type="Pfam" id="PF05699"/>
    </source>
</evidence>
<keyword evidence="3" id="KW-1185">Reference proteome</keyword>
<dbReference type="SUPFAM" id="SSF53098">
    <property type="entry name" value="Ribonuclease H-like"/>
    <property type="match status" value="1"/>
</dbReference>
<dbReference type="OrthoDB" id="3600147at2759"/>
<reference evidence="2 3" key="1">
    <citation type="submission" date="2016-04" db="EMBL/GenBank/DDBJ databases">
        <title>A degradative enzymes factory behind the ericoid mycorrhizal symbiosis.</title>
        <authorList>
            <consortium name="DOE Joint Genome Institute"/>
            <person name="Martino E."/>
            <person name="Morin E."/>
            <person name="Grelet G."/>
            <person name="Kuo A."/>
            <person name="Kohler A."/>
            <person name="Daghino S."/>
            <person name="Barry K."/>
            <person name="Choi C."/>
            <person name="Cichocki N."/>
            <person name="Clum A."/>
            <person name="Copeland A."/>
            <person name="Hainaut M."/>
            <person name="Haridas S."/>
            <person name="Labutti K."/>
            <person name="Lindquist E."/>
            <person name="Lipzen A."/>
            <person name="Khouja H.-R."/>
            <person name="Murat C."/>
            <person name="Ohm R."/>
            <person name="Olson A."/>
            <person name="Spatafora J."/>
            <person name="Veneault-Fourrey C."/>
            <person name="Henrissat B."/>
            <person name="Grigoriev I."/>
            <person name="Martin F."/>
            <person name="Perotto S."/>
        </authorList>
    </citation>
    <scope>NUCLEOTIDE SEQUENCE [LARGE SCALE GENOMIC DNA]</scope>
    <source>
        <strain evidence="2 3">E</strain>
    </source>
</reference>